<feature type="disulfide bond" evidence="11">
    <location>
        <begin position="128"/>
        <end position="211"/>
    </location>
</feature>
<feature type="binding site" description="axial binding residue" evidence="9">
    <location>
        <position position="266"/>
    </location>
    <ligand>
        <name>heme b</name>
        <dbReference type="ChEBI" id="CHEBI:60344"/>
    </ligand>
    <ligandPart>
        <name>Fe</name>
        <dbReference type="ChEBI" id="CHEBI:18248"/>
    </ligandPart>
</feature>
<evidence type="ECO:0000256" key="3">
    <source>
        <dbReference type="ARBA" id="ARBA00022617"/>
    </source>
</evidence>
<keyword evidence="5 12" id="KW-0560">Oxidoreductase</keyword>
<evidence type="ECO:0000256" key="10">
    <source>
        <dbReference type="PIRSR" id="PIRSR601621-3"/>
    </source>
</evidence>
<evidence type="ECO:0000256" key="11">
    <source>
        <dbReference type="PIRSR" id="PIRSR601621-4"/>
    </source>
</evidence>
<feature type="domain" description="Plant heme peroxidase family profile" evidence="14">
    <location>
        <begin position="194"/>
        <end position="267"/>
    </location>
</feature>
<feature type="region of interest" description="Disordered" evidence="13">
    <location>
        <begin position="70"/>
        <end position="97"/>
    </location>
</feature>
<dbReference type="SUPFAM" id="SSF48113">
    <property type="entry name" value="Heme-dependent peroxidases"/>
    <property type="match status" value="1"/>
</dbReference>
<evidence type="ECO:0000256" key="5">
    <source>
        <dbReference type="ARBA" id="ARBA00023002"/>
    </source>
</evidence>
<keyword evidence="7" id="KW-0325">Glycoprotein</keyword>
<evidence type="ECO:0000256" key="2">
    <source>
        <dbReference type="ARBA" id="ARBA00022559"/>
    </source>
</evidence>
<evidence type="ECO:0000256" key="8">
    <source>
        <dbReference type="PIRSR" id="PIRSR601621-1"/>
    </source>
</evidence>
<comment type="caution">
    <text evidence="15">The sequence shown here is derived from an EMBL/GenBank/DDBJ whole genome shotgun (WGS) entry which is preliminary data.</text>
</comment>
<evidence type="ECO:0000256" key="9">
    <source>
        <dbReference type="PIRSR" id="PIRSR601621-2"/>
    </source>
</evidence>
<protein>
    <recommendedName>
        <fullName evidence="12">Peroxidase</fullName>
        <ecNumber evidence="12">1.11.1.-</ecNumber>
    </recommendedName>
</protein>
<feature type="binding site" evidence="9">
    <location>
        <position position="155"/>
    </location>
    <ligand>
        <name>Ca(2+)</name>
        <dbReference type="ChEBI" id="CHEBI:29108"/>
        <label>1</label>
    </ligand>
</feature>
<feature type="binding site" evidence="9">
    <location>
        <position position="291"/>
    </location>
    <ligand>
        <name>Ca(2+)</name>
        <dbReference type="ChEBI" id="CHEBI:29108"/>
        <label>2</label>
    </ligand>
</feature>
<keyword evidence="3 9" id="KW-0349">Heme</keyword>
<dbReference type="OrthoDB" id="2113341at2759"/>
<dbReference type="PROSITE" id="PS00436">
    <property type="entry name" value="PEROXIDASE_2"/>
    <property type="match status" value="1"/>
</dbReference>
<feature type="disulfide bond" evidence="11">
    <location>
        <begin position="107"/>
        <end position="361"/>
    </location>
</feature>
<dbReference type="InterPro" id="IPR002016">
    <property type="entry name" value="Haem_peroxidase"/>
</dbReference>
<name>A0A9W8YTU4_9PEZI</name>
<dbReference type="GO" id="GO:0042744">
    <property type="term" value="P:hydrogen peroxide catabolic process"/>
    <property type="evidence" value="ECO:0007669"/>
    <property type="project" value="TreeGrafter"/>
</dbReference>
<comment type="similarity">
    <text evidence="1 12">Belongs to the peroxidase family. Ligninase subfamily.</text>
</comment>
<dbReference type="EC" id="1.11.1.-" evidence="12"/>
<evidence type="ECO:0000256" key="7">
    <source>
        <dbReference type="ARBA" id="ARBA00023180"/>
    </source>
</evidence>
<evidence type="ECO:0000313" key="16">
    <source>
        <dbReference type="Proteomes" id="UP001140453"/>
    </source>
</evidence>
<evidence type="ECO:0000259" key="14">
    <source>
        <dbReference type="PROSITE" id="PS50873"/>
    </source>
</evidence>
<evidence type="ECO:0000256" key="12">
    <source>
        <dbReference type="RuleBase" id="RU363051"/>
    </source>
</evidence>
<dbReference type="InterPro" id="IPR001621">
    <property type="entry name" value="Ligninase"/>
</dbReference>
<keyword evidence="6 9" id="KW-0408">Iron</keyword>
<evidence type="ECO:0000313" key="15">
    <source>
        <dbReference type="EMBL" id="KAJ4390895.1"/>
    </source>
</evidence>
<dbReference type="GO" id="GO:0000302">
    <property type="term" value="P:response to reactive oxygen species"/>
    <property type="evidence" value="ECO:0007669"/>
    <property type="project" value="TreeGrafter"/>
</dbReference>
<feature type="signal peptide" evidence="12">
    <location>
        <begin position="1"/>
        <end position="18"/>
    </location>
</feature>
<evidence type="ECO:0000256" key="1">
    <source>
        <dbReference type="ARBA" id="ARBA00006089"/>
    </source>
</evidence>
<dbReference type="InterPro" id="IPR010255">
    <property type="entry name" value="Haem_peroxidase_sf"/>
</dbReference>
<accession>A0A9W8YTU4</accession>
<keyword evidence="12" id="KW-0732">Signal</keyword>
<dbReference type="EMBL" id="JAPEVB010000003">
    <property type="protein sequence ID" value="KAJ4390895.1"/>
    <property type="molecule type" value="Genomic_DNA"/>
</dbReference>
<feature type="binding site" evidence="9">
    <location>
        <position position="286"/>
    </location>
    <ligand>
        <name>Ca(2+)</name>
        <dbReference type="ChEBI" id="CHEBI:29108"/>
        <label>2</label>
    </ligand>
</feature>
<organism evidence="15 16">
    <name type="scientific">Gnomoniopsis smithogilvyi</name>
    <dbReference type="NCBI Taxonomy" id="1191159"/>
    <lineage>
        <taxon>Eukaryota</taxon>
        <taxon>Fungi</taxon>
        <taxon>Dikarya</taxon>
        <taxon>Ascomycota</taxon>
        <taxon>Pezizomycotina</taxon>
        <taxon>Sordariomycetes</taxon>
        <taxon>Sordariomycetidae</taxon>
        <taxon>Diaporthales</taxon>
        <taxon>Gnomoniaceae</taxon>
        <taxon>Gnomoniopsis</taxon>
    </lineage>
</organism>
<dbReference type="PANTHER" id="PTHR31356:SF66">
    <property type="entry name" value="CATALASE-PEROXIDASE"/>
    <property type="match status" value="1"/>
</dbReference>
<feature type="binding site" evidence="9">
    <location>
        <position position="142"/>
    </location>
    <ligand>
        <name>Ca(2+)</name>
        <dbReference type="ChEBI" id="CHEBI:29108"/>
        <label>1</label>
    </ligand>
</feature>
<dbReference type="PRINTS" id="PR00458">
    <property type="entry name" value="PEROXIDASE"/>
</dbReference>
<feature type="binding site" evidence="9">
    <location>
        <position position="267"/>
    </location>
    <ligand>
        <name>Ca(2+)</name>
        <dbReference type="ChEBI" id="CHEBI:29108"/>
        <label>2</label>
    </ligand>
</feature>
<reference evidence="15" key="1">
    <citation type="submission" date="2022-10" db="EMBL/GenBank/DDBJ databases">
        <title>Tapping the CABI collections for fungal endophytes: first genome assemblies for Collariella, Neodidymelliopsis, Ascochyta clinopodiicola, Didymella pomorum, Didymosphaeria variabile, Neocosmospora piperis and Neocucurbitaria cava.</title>
        <authorList>
            <person name="Hill R."/>
        </authorList>
    </citation>
    <scope>NUCLEOTIDE SEQUENCE</scope>
    <source>
        <strain evidence="15">IMI 355082</strain>
    </source>
</reference>
<feature type="binding site" evidence="9">
    <location>
        <position position="284"/>
    </location>
    <ligand>
        <name>Ca(2+)</name>
        <dbReference type="ChEBI" id="CHEBI:29108"/>
        <label>2</label>
    </ligand>
</feature>
<dbReference type="PRINTS" id="PR00462">
    <property type="entry name" value="LIGNINASE"/>
</dbReference>
<feature type="binding site" evidence="9">
    <location>
        <position position="157"/>
    </location>
    <ligand>
        <name>Ca(2+)</name>
        <dbReference type="ChEBI" id="CHEBI:29108"/>
        <label>1</label>
    </ligand>
</feature>
<dbReference type="InterPro" id="IPR019794">
    <property type="entry name" value="Peroxidases_AS"/>
</dbReference>
<comment type="cofactor">
    <cofactor evidence="9">
        <name>heme b</name>
        <dbReference type="ChEBI" id="CHEBI:60344"/>
    </cofactor>
    <text evidence="9">Binds 1 heme b (iron(II)-protoporphyrin IX) group per subunit.</text>
</comment>
<feature type="binding site" evidence="9">
    <location>
        <position position="159"/>
    </location>
    <ligand>
        <name>Ca(2+)</name>
        <dbReference type="ChEBI" id="CHEBI:29108"/>
        <label>1</label>
    </ligand>
</feature>
<dbReference type="Gene3D" id="1.10.520.10">
    <property type="match status" value="1"/>
</dbReference>
<dbReference type="AlphaFoldDB" id="A0A9W8YTU4"/>
<dbReference type="PANTHER" id="PTHR31356">
    <property type="entry name" value="THYLAKOID LUMENAL 29 KDA PROTEIN, CHLOROPLASTIC-RELATED"/>
    <property type="match status" value="1"/>
</dbReference>
<sequence>MLLRHVLVLFHSTALVVAYPGMMKSLIGEIQRRQDNDTEDEQFDSRELIGDLLTLTDAQLTPVGRSIKNIITQGGNDTSEGESPQSDETWDSPVPAKDTPECEADVCCIWQYISNDLQQAFRGSSGRCTKLARGAIRLGFHDAAGFSKATGPGGGADGSLVLATEEILRPDNNGLQDPVNYMLELFAQYKSYGITMADLVQFSAQVAVVVCPLGPRSRTFIGRVDSSEACPDGLLPPVDGTAAYNIELFRNKTIEPHGLTALIGAHTTSQQFFVDTDRAGDPQDSTPGIWDVLFYSQVLNGAPPRVSEFESDINLSKAPESAAEFLKFATDGQEDWNEDFAREYIRLSLLSVYQINEMVECTKVLPPAVKSYTEPDKALLEAWRGSTQQFPLVAEAIFNGSIVTPELFFNVTDEA</sequence>
<keyword evidence="16" id="KW-1185">Reference proteome</keyword>
<evidence type="ECO:0000256" key="13">
    <source>
        <dbReference type="SAM" id="MobiDB-lite"/>
    </source>
</evidence>
<dbReference type="InterPro" id="IPR044831">
    <property type="entry name" value="Ccp1-like"/>
</dbReference>
<dbReference type="GO" id="GO:0020037">
    <property type="term" value="F:heme binding"/>
    <property type="evidence" value="ECO:0007669"/>
    <property type="project" value="UniProtKB-UniRule"/>
</dbReference>
<dbReference type="GO" id="GO:0004601">
    <property type="term" value="F:peroxidase activity"/>
    <property type="evidence" value="ECO:0007669"/>
    <property type="project" value="UniProtKB-KW"/>
</dbReference>
<dbReference type="Gene3D" id="1.10.420.10">
    <property type="entry name" value="Peroxidase, domain 2"/>
    <property type="match status" value="1"/>
</dbReference>
<feature type="chain" id="PRO_5041013648" description="Peroxidase" evidence="12">
    <location>
        <begin position="19"/>
        <end position="415"/>
    </location>
</feature>
<gene>
    <name evidence="15" type="ORF">N0V93_004494</name>
</gene>
<keyword evidence="11" id="KW-1015">Disulfide bond</keyword>
<proteinExistence type="inferred from homology"/>
<dbReference type="GO" id="GO:0034599">
    <property type="term" value="P:cellular response to oxidative stress"/>
    <property type="evidence" value="ECO:0007669"/>
    <property type="project" value="InterPro"/>
</dbReference>
<dbReference type="Proteomes" id="UP001140453">
    <property type="component" value="Unassembled WGS sequence"/>
</dbReference>
<comment type="cofactor">
    <cofactor evidence="9 12">
        <name>Ca(2+)</name>
        <dbReference type="ChEBI" id="CHEBI:29108"/>
    </cofactor>
    <text evidence="9 12">Binds 2 calcium ions per subunit.</text>
</comment>
<evidence type="ECO:0000256" key="4">
    <source>
        <dbReference type="ARBA" id="ARBA00022723"/>
    </source>
</evidence>
<dbReference type="FunFam" id="1.10.520.10:FF:000021">
    <property type="entry name" value="Peroxidase"/>
    <property type="match status" value="1"/>
</dbReference>
<feature type="compositionally biased region" description="Polar residues" evidence="13">
    <location>
        <begin position="70"/>
        <end position="87"/>
    </location>
</feature>
<dbReference type="GO" id="GO:0046872">
    <property type="term" value="F:metal ion binding"/>
    <property type="evidence" value="ECO:0007669"/>
    <property type="project" value="UniProtKB-UniRule"/>
</dbReference>
<evidence type="ECO:0000256" key="6">
    <source>
        <dbReference type="ARBA" id="ARBA00023004"/>
    </source>
</evidence>
<keyword evidence="4 9" id="KW-0479">Metal-binding</keyword>
<feature type="site" description="Transition state stabilizer" evidence="10">
    <location>
        <position position="137"/>
    </location>
</feature>
<dbReference type="PROSITE" id="PS50873">
    <property type="entry name" value="PEROXIDASE_4"/>
    <property type="match status" value="1"/>
</dbReference>
<dbReference type="Pfam" id="PF00141">
    <property type="entry name" value="peroxidase"/>
    <property type="match status" value="1"/>
</dbReference>
<keyword evidence="9 12" id="KW-0106">Calcium</keyword>
<keyword evidence="2 12" id="KW-0575">Peroxidase</keyword>
<feature type="active site" description="Proton acceptor" evidence="8">
    <location>
        <position position="141"/>
    </location>
</feature>